<evidence type="ECO:0000256" key="9">
    <source>
        <dbReference type="RuleBase" id="RU003357"/>
    </source>
</evidence>
<name>A0A6I4U395_9SPHN</name>
<keyword evidence="13" id="KW-0675">Receptor</keyword>
<dbReference type="RefSeq" id="WP_160616824.1">
    <property type="nucleotide sequence ID" value="NZ_WTYR01000001.1"/>
</dbReference>
<evidence type="ECO:0000259" key="12">
    <source>
        <dbReference type="Pfam" id="PF07715"/>
    </source>
</evidence>
<evidence type="ECO:0000256" key="10">
    <source>
        <dbReference type="SAM" id="SignalP"/>
    </source>
</evidence>
<keyword evidence="10" id="KW-0732">Signal</keyword>
<evidence type="ECO:0000256" key="1">
    <source>
        <dbReference type="ARBA" id="ARBA00004571"/>
    </source>
</evidence>
<keyword evidence="2 8" id="KW-0813">Transport</keyword>
<evidence type="ECO:0000259" key="11">
    <source>
        <dbReference type="Pfam" id="PF00593"/>
    </source>
</evidence>
<comment type="subcellular location">
    <subcellularLocation>
        <location evidence="1 8">Cell outer membrane</location>
        <topology evidence="1 8">Multi-pass membrane protein</topology>
    </subcellularLocation>
</comment>
<comment type="similarity">
    <text evidence="8 9">Belongs to the TonB-dependent receptor family.</text>
</comment>
<dbReference type="InterPro" id="IPR037066">
    <property type="entry name" value="Plug_dom_sf"/>
</dbReference>
<dbReference type="EMBL" id="WTYR01000001">
    <property type="protein sequence ID" value="MXP10196.1"/>
    <property type="molecule type" value="Genomic_DNA"/>
</dbReference>
<evidence type="ECO:0000256" key="4">
    <source>
        <dbReference type="ARBA" id="ARBA00022692"/>
    </source>
</evidence>
<keyword evidence="4 8" id="KW-0812">Transmembrane</keyword>
<evidence type="ECO:0000256" key="2">
    <source>
        <dbReference type="ARBA" id="ARBA00022448"/>
    </source>
</evidence>
<gene>
    <name evidence="13" type="ORF">GRI68_08385</name>
</gene>
<evidence type="ECO:0000256" key="7">
    <source>
        <dbReference type="ARBA" id="ARBA00023237"/>
    </source>
</evidence>
<evidence type="ECO:0000256" key="5">
    <source>
        <dbReference type="ARBA" id="ARBA00023077"/>
    </source>
</evidence>
<evidence type="ECO:0000256" key="8">
    <source>
        <dbReference type="PROSITE-ProRule" id="PRU01360"/>
    </source>
</evidence>
<keyword evidence="14" id="KW-1185">Reference proteome</keyword>
<evidence type="ECO:0000256" key="6">
    <source>
        <dbReference type="ARBA" id="ARBA00023136"/>
    </source>
</evidence>
<dbReference type="Pfam" id="PF00593">
    <property type="entry name" value="TonB_dep_Rec_b-barrel"/>
    <property type="match status" value="1"/>
</dbReference>
<reference evidence="13 14" key="1">
    <citation type="submission" date="2019-12" db="EMBL/GenBank/DDBJ databases">
        <title>Genomic-based taxomic classification of the family Erythrobacteraceae.</title>
        <authorList>
            <person name="Xu L."/>
        </authorList>
    </citation>
    <scope>NUCLEOTIDE SEQUENCE [LARGE SCALE GENOMIC DNA]</scope>
    <source>
        <strain evidence="13 14">LMG 29519</strain>
    </source>
</reference>
<dbReference type="AlphaFoldDB" id="A0A6I4U395"/>
<comment type="caution">
    <text evidence="13">The sequence shown here is derived from an EMBL/GenBank/DDBJ whole genome shotgun (WGS) entry which is preliminary data.</text>
</comment>
<evidence type="ECO:0000313" key="13">
    <source>
        <dbReference type="EMBL" id="MXP10196.1"/>
    </source>
</evidence>
<dbReference type="PANTHER" id="PTHR47234:SF1">
    <property type="entry name" value="TONB-DEPENDENT RECEPTOR"/>
    <property type="match status" value="1"/>
</dbReference>
<dbReference type="InterPro" id="IPR012910">
    <property type="entry name" value="Plug_dom"/>
</dbReference>
<feature type="chain" id="PRO_5026352391" evidence="10">
    <location>
        <begin position="34"/>
        <end position="1036"/>
    </location>
</feature>
<dbReference type="OrthoDB" id="7614575at2"/>
<feature type="domain" description="TonB-dependent receptor-like beta-barrel" evidence="11">
    <location>
        <begin position="461"/>
        <end position="996"/>
    </location>
</feature>
<keyword evidence="6 8" id="KW-0472">Membrane</keyword>
<organism evidence="13 14">
    <name type="scientific">Alteriqipengyuania halimionae</name>
    <dbReference type="NCBI Taxonomy" id="1926630"/>
    <lineage>
        <taxon>Bacteria</taxon>
        <taxon>Pseudomonadati</taxon>
        <taxon>Pseudomonadota</taxon>
        <taxon>Alphaproteobacteria</taxon>
        <taxon>Sphingomonadales</taxon>
        <taxon>Erythrobacteraceae</taxon>
        <taxon>Alteriqipengyuania</taxon>
    </lineage>
</organism>
<dbReference type="PANTHER" id="PTHR47234">
    <property type="match status" value="1"/>
</dbReference>
<proteinExistence type="inferred from homology"/>
<dbReference type="PROSITE" id="PS52016">
    <property type="entry name" value="TONB_DEPENDENT_REC_3"/>
    <property type="match status" value="1"/>
</dbReference>
<sequence>MKLSSYSVDKRTALFAGSGLAALALAFASPAYAQDASDEGPADCPDVNDDGECDAPETLNNADGSIPEANRVVVTGSRIRRDEFSTTEPLTVITKDEVTQAGFNSSTDALQSTAVTAGSGQINNYFAGFVTDGGTGANTLGLRNLGPARTLILLNGRRLAPAGTRGSVVAADLNVLPTSIVERIEILKAGASSVYGSDAIAGVVNIITDDQLRGVRLEAQVNVPEVGDGRDYRVAGSFGFGNDRLDVVGSIEYRNREGLSRNDVPFFDCPVGGFLTGEGTAFGSGDTPGPNGSTCFTLDNGGVTINTIGVSSRAAQDRLTGAIGSYTRLVPNADILTGPTPGFQGVDFYSRDTFDPEQEEEYLITPVEILTGYLNASYDLEALGNAEIYLEGLATRRKSSAYLYRQLSLDYPVYLNDDFTPTGRVNPLVPAQFQDSVIAFPNETTGDGYLGVRAFIGFGLTDSAQQVDYVRIGGGIRGDLEAVDGWRYNAYVGKSWTDGTYETESFLTDRLANSLDVVQNPDGSISCASAATNPNCVAAPPLNAATIGGDLPQAFRDYILVNTIGTTKFRETTYSLNFDGPLFALPGGDVQLALGAEYRQQEIDDTPDQNAIDGNLYGLTAGTPTRGSDAVKEVFGEIYIPLLADRPFFENLILNASIRYTDYDSYGSDVTYKVAGEWEFFDGLGIRGSYGTSYRAPALAEQFLGATSGFLGSGSDPCDGGNFPADPADYSPNQQIRATNCAAVGIDVTTFTQTSGITAFTRGGAETGLEAETSKNWTVGVVARPPIPSSIGSLSLALDYFDIQVDNGVASLGGGTILSRCYGDASFNPSEGFCRFVERDANDRLTVTSGFVNLSTDISKGFEFNGRFSTEAFDGQFILNANVTKYTEQSTRLFPEEFLTDSNGIITAPDWTGTLDLIYNTGPLTFRYGLEWIGGDDEATYRYFAFDEQTGETDPELVQAYKDQYVLEADDYFLHNLSAQFRADDNLQFTIGVRNLLNTAPPRITAVGFSTIGNAPLYSGYDYVGRKFFANVTFGF</sequence>
<keyword evidence="5 9" id="KW-0798">TonB box</keyword>
<feature type="signal peptide" evidence="10">
    <location>
        <begin position="1"/>
        <end position="33"/>
    </location>
</feature>
<feature type="domain" description="TonB-dependent receptor plug" evidence="12">
    <location>
        <begin position="84"/>
        <end position="203"/>
    </location>
</feature>
<dbReference type="InterPro" id="IPR036942">
    <property type="entry name" value="Beta-barrel_TonB_sf"/>
</dbReference>
<dbReference type="InterPro" id="IPR000531">
    <property type="entry name" value="Beta-barrel_TonB"/>
</dbReference>
<keyword evidence="3 8" id="KW-1134">Transmembrane beta strand</keyword>
<accession>A0A6I4U395</accession>
<evidence type="ECO:0000313" key="14">
    <source>
        <dbReference type="Proteomes" id="UP000429229"/>
    </source>
</evidence>
<evidence type="ECO:0000256" key="3">
    <source>
        <dbReference type="ARBA" id="ARBA00022452"/>
    </source>
</evidence>
<dbReference type="Proteomes" id="UP000429229">
    <property type="component" value="Unassembled WGS sequence"/>
</dbReference>
<dbReference type="Pfam" id="PF07715">
    <property type="entry name" value="Plug"/>
    <property type="match status" value="1"/>
</dbReference>
<dbReference type="InterPro" id="IPR039426">
    <property type="entry name" value="TonB-dep_rcpt-like"/>
</dbReference>
<keyword evidence="7 8" id="KW-0998">Cell outer membrane</keyword>
<protein>
    <submittedName>
        <fullName evidence="13">TonB-dependent receptor</fullName>
    </submittedName>
</protein>
<dbReference type="GO" id="GO:0009279">
    <property type="term" value="C:cell outer membrane"/>
    <property type="evidence" value="ECO:0007669"/>
    <property type="project" value="UniProtKB-SubCell"/>
</dbReference>
<dbReference type="Gene3D" id="2.170.130.10">
    <property type="entry name" value="TonB-dependent receptor, plug domain"/>
    <property type="match status" value="1"/>
</dbReference>
<dbReference type="SUPFAM" id="SSF56935">
    <property type="entry name" value="Porins"/>
    <property type="match status" value="1"/>
</dbReference>
<dbReference type="Gene3D" id="2.40.170.20">
    <property type="entry name" value="TonB-dependent receptor, beta-barrel domain"/>
    <property type="match status" value="1"/>
</dbReference>